<name>A0A7X0F5X6_9HYPH</name>
<accession>A0A7X0F5X6</accession>
<keyword evidence="2" id="KW-1185">Reference proteome</keyword>
<protein>
    <submittedName>
        <fullName evidence="1">Uncharacterized protein</fullName>
    </submittedName>
</protein>
<evidence type="ECO:0000313" key="1">
    <source>
        <dbReference type="EMBL" id="MBB6353726.1"/>
    </source>
</evidence>
<sequence length="70" mass="7887">MMTSTYVALKSQGLSTRALWRAAKLNFENSGKAAARLPGPWSQRFWTEIVACRLAYRRKTGLDIEKVIGN</sequence>
<comment type="caution">
    <text evidence="1">The sequence shown here is derived from an EMBL/GenBank/DDBJ whole genome shotgun (WGS) entry which is preliminary data.</text>
</comment>
<dbReference type="AlphaFoldDB" id="A0A7X0F5X6"/>
<gene>
    <name evidence="1" type="ORF">GGR00_001494</name>
</gene>
<dbReference type="RefSeq" id="WP_184698854.1">
    <property type="nucleotide sequence ID" value="NZ_BAABEG010000001.1"/>
</dbReference>
<dbReference type="EMBL" id="JACHOU010000002">
    <property type="protein sequence ID" value="MBB6353726.1"/>
    <property type="molecule type" value="Genomic_DNA"/>
</dbReference>
<organism evidence="1 2">
    <name type="scientific">Aminobacter aganoensis</name>
    <dbReference type="NCBI Taxonomy" id="83264"/>
    <lineage>
        <taxon>Bacteria</taxon>
        <taxon>Pseudomonadati</taxon>
        <taxon>Pseudomonadota</taxon>
        <taxon>Alphaproteobacteria</taxon>
        <taxon>Hyphomicrobiales</taxon>
        <taxon>Phyllobacteriaceae</taxon>
        <taxon>Aminobacter</taxon>
    </lineage>
</organism>
<reference evidence="1 2" key="1">
    <citation type="submission" date="2020-08" db="EMBL/GenBank/DDBJ databases">
        <title>Genomic Encyclopedia of Type Strains, Phase IV (KMG-IV): sequencing the most valuable type-strain genomes for metagenomic binning, comparative biology and taxonomic classification.</title>
        <authorList>
            <person name="Goeker M."/>
        </authorList>
    </citation>
    <scope>NUCLEOTIDE SEQUENCE [LARGE SCALE GENOMIC DNA]</scope>
    <source>
        <strain evidence="1 2">DSM 7051</strain>
    </source>
</reference>
<proteinExistence type="predicted"/>
<evidence type="ECO:0000313" key="2">
    <source>
        <dbReference type="Proteomes" id="UP000536262"/>
    </source>
</evidence>
<dbReference type="Proteomes" id="UP000536262">
    <property type="component" value="Unassembled WGS sequence"/>
</dbReference>